<evidence type="ECO:0000313" key="1">
    <source>
        <dbReference type="EMBL" id="KKD00362.1"/>
    </source>
</evidence>
<protein>
    <submittedName>
        <fullName evidence="1">Uncharacterized protein</fullName>
    </submittedName>
</protein>
<sequence length="225" mass="25350">MKWTASLFTISLFIYTILSPSSLLAEETRYVSTIITNTDITGDGIVDEVYLITEHPLNSTAYVQHLAVERGRTKTFNGLIVGGKGVRHLSFSKIKDDGILVFDTVYPKDKDPLCCPTGKGKYFVSVYEEDLFGSVTEAELRSQLWLYRIDKYKQSLAELGYDSLSGLCWITQLVPFYGRAINKNLVSARMMLNASPPRKFIDNTASVVEHYDLTMCQIHLLKEGL</sequence>
<dbReference type="Proteomes" id="UP000033633">
    <property type="component" value="Unassembled WGS sequence"/>
</dbReference>
<proteinExistence type="predicted"/>
<accession>A0A0F5VEX2</accession>
<dbReference type="AlphaFoldDB" id="A0A0F5VEX2"/>
<dbReference type="RefSeq" id="WP_046219894.1">
    <property type="nucleotide sequence ID" value="NZ_JWYV01000004.1"/>
</dbReference>
<evidence type="ECO:0000313" key="2">
    <source>
        <dbReference type="Proteomes" id="UP000033633"/>
    </source>
</evidence>
<dbReference type="OrthoDB" id="7024116at2"/>
<organism evidence="1 2">
    <name type="scientific">Photobacterium halotolerans</name>
    <dbReference type="NCBI Taxonomy" id="265726"/>
    <lineage>
        <taxon>Bacteria</taxon>
        <taxon>Pseudomonadati</taxon>
        <taxon>Pseudomonadota</taxon>
        <taxon>Gammaproteobacteria</taxon>
        <taxon>Vibrionales</taxon>
        <taxon>Vibrionaceae</taxon>
        <taxon>Photobacterium</taxon>
    </lineage>
</organism>
<gene>
    <name evidence="1" type="ORF">KY46_06785</name>
</gene>
<reference evidence="1 2" key="1">
    <citation type="submission" date="2014-12" db="EMBL/GenBank/DDBJ databases">
        <title>Mercury Reductase activity and rhizosphere competence traits in the genome of root associated Photobacterium halotolerans MELD1.</title>
        <authorList>
            <person name="Mathew D.C."/>
            <person name="Huang C.-C."/>
        </authorList>
    </citation>
    <scope>NUCLEOTIDE SEQUENCE [LARGE SCALE GENOMIC DNA]</scope>
    <source>
        <strain evidence="1 2">MELD1</strain>
    </source>
</reference>
<dbReference type="PATRIC" id="fig|265726.11.peg.3407"/>
<keyword evidence="2" id="KW-1185">Reference proteome</keyword>
<name>A0A0F5VEX2_9GAMM</name>
<dbReference type="EMBL" id="JWYV01000004">
    <property type="protein sequence ID" value="KKD00362.1"/>
    <property type="molecule type" value="Genomic_DNA"/>
</dbReference>
<comment type="caution">
    <text evidence="1">The sequence shown here is derived from an EMBL/GenBank/DDBJ whole genome shotgun (WGS) entry which is preliminary data.</text>
</comment>